<dbReference type="EMBL" id="JABAEK010000006">
    <property type="protein sequence ID" value="NLQ17550.1"/>
    <property type="molecule type" value="Genomic_DNA"/>
</dbReference>
<gene>
    <name evidence="1" type="ORF">HGG82_07900</name>
</gene>
<dbReference type="Pfam" id="PF09684">
    <property type="entry name" value="Tail_P2_I"/>
    <property type="match status" value="1"/>
</dbReference>
<name>A0A847RBF0_9GAMM</name>
<keyword evidence="2" id="KW-1185">Reference proteome</keyword>
<reference evidence="1 2" key="1">
    <citation type="submission" date="2020-04" db="EMBL/GenBank/DDBJ databases">
        <title>Marinomonas sp. M1K-6 isolated from the deep seawater of the Mariana Trench.</title>
        <authorList>
            <person name="Li Y."/>
        </authorList>
    </citation>
    <scope>NUCLEOTIDE SEQUENCE [LARGE SCALE GENOMIC DNA]</scope>
    <source>
        <strain evidence="1 2">M1K-6</strain>
    </source>
</reference>
<dbReference type="AlphaFoldDB" id="A0A847RBF0"/>
<proteinExistence type="predicted"/>
<dbReference type="Proteomes" id="UP000586067">
    <property type="component" value="Unassembled WGS sequence"/>
</dbReference>
<comment type="caution">
    <text evidence="1">The sequence shown here is derived from an EMBL/GenBank/DDBJ whole genome shotgun (WGS) entry which is preliminary data.</text>
</comment>
<accession>A0A847RBF0</accession>
<evidence type="ECO:0000313" key="1">
    <source>
        <dbReference type="EMBL" id="NLQ17550.1"/>
    </source>
</evidence>
<dbReference type="RefSeq" id="WP_168824509.1">
    <property type="nucleotide sequence ID" value="NZ_CP073013.1"/>
</dbReference>
<organism evidence="1 2">
    <name type="scientific">Marinomonas profundi</name>
    <dbReference type="NCBI Taxonomy" id="2726122"/>
    <lineage>
        <taxon>Bacteria</taxon>
        <taxon>Pseudomonadati</taxon>
        <taxon>Pseudomonadota</taxon>
        <taxon>Gammaproteobacteria</taxon>
        <taxon>Oceanospirillales</taxon>
        <taxon>Oceanospirillaceae</taxon>
        <taxon>Marinomonas</taxon>
    </lineage>
</organism>
<evidence type="ECO:0000313" key="2">
    <source>
        <dbReference type="Proteomes" id="UP000586067"/>
    </source>
</evidence>
<protein>
    <recommendedName>
        <fullName evidence="3">Phage tail protein</fullName>
    </recommendedName>
</protein>
<dbReference type="InterPro" id="IPR006521">
    <property type="entry name" value="Tail_protein_I"/>
</dbReference>
<sequence length="242" mass="27641">MTDRFDLPVWIKEGTEVQKLASGFASFWDKAEGWIKTPLNQLDAETCHPKILKMLAYQRDMNLLPNEPESLFRKRVKHAVKNAQDAGSYAGFKAIFERLDVPLLGQIERDPLTDWDVITLWLTDSAITQEPELGQYIIRTYGRTCRRYEFLLVDALPAVNVHSFSSSVERKQDKANAVNEHIFSDDLDGYKIGKIAANWMDRSQEILNVREPWIFDDAVSGMNVTFLSASLERAVDSVRGNE</sequence>
<evidence type="ECO:0008006" key="3">
    <source>
        <dbReference type="Google" id="ProtNLM"/>
    </source>
</evidence>